<evidence type="ECO:0000313" key="2">
    <source>
        <dbReference type="Proteomes" id="UP001189429"/>
    </source>
</evidence>
<reference evidence="1" key="1">
    <citation type="submission" date="2023-10" db="EMBL/GenBank/DDBJ databases">
        <authorList>
            <person name="Chen Y."/>
            <person name="Shah S."/>
            <person name="Dougan E. K."/>
            <person name="Thang M."/>
            <person name="Chan C."/>
        </authorList>
    </citation>
    <scope>NUCLEOTIDE SEQUENCE [LARGE SCALE GENOMIC DNA]</scope>
</reference>
<sequence>VDAMHSCAAYRKYWGTCDSNLNVRAGVSSRTCALCSDSFFGTQLQIDCDLRSLADQIQMAIRRNECNGTFSTTTEAKEHGQ</sequence>
<dbReference type="Proteomes" id="UP001189429">
    <property type="component" value="Unassembled WGS sequence"/>
</dbReference>
<protein>
    <recommendedName>
        <fullName evidence="3">ShKT domain-containing protein</fullName>
    </recommendedName>
</protein>
<accession>A0ABN9VWJ8</accession>
<evidence type="ECO:0008006" key="3">
    <source>
        <dbReference type="Google" id="ProtNLM"/>
    </source>
</evidence>
<proteinExistence type="predicted"/>
<comment type="caution">
    <text evidence="1">The sequence shown here is derived from an EMBL/GenBank/DDBJ whole genome shotgun (WGS) entry which is preliminary data.</text>
</comment>
<organism evidence="1 2">
    <name type="scientific">Prorocentrum cordatum</name>
    <dbReference type="NCBI Taxonomy" id="2364126"/>
    <lineage>
        <taxon>Eukaryota</taxon>
        <taxon>Sar</taxon>
        <taxon>Alveolata</taxon>
        <taxon>Dinophyceae</taxon>
        <taxon>Prorocentrales</taxon>
        <taxon>Prorocentraceae</taxon>
        <taxon>Prorocentrum</taxon>
    </lineage>
</organism>
<gene>
    <name evidence="1" type="ORF">PCOR1329_LOCUS61158</name>
</gene>
<keyword evidence="2" id="KW-1185">Reference proteome</keyword>
<feature type="non-terminal residue" evidence="1">
    <location>
        <position position="81"/>
    </location>
</feature>
<dbReference type="EMBL" id="CAUYUJ010017689">
    <property type="protein sequence ID" value="CAK0876972.1"/>
    <property type="molecule type" value="Genomic_DNA"/>
</dbReference>
<evidence type="ECO:0000313" key="1">
    <source>
        <dbReference type="EMBL" id="CAK0876972.1"/>
    </source>
</evidence>
<feature type="non-terminal residue" evidence="1">
    <location>
        <position position="1"/>
    </location>
</feature>
<name>A0ABN9VWJ8_9DINO</name>